<dbReference type="GeneID" id="74941028"/>
<name>A0A9E7R558_9EURY</name>
<keyword evidence="1" id="KW-0472">Membrane</keyword>
<evidence type="ECO:0000313" key="2">
    <source>
        <dbReference type="EMBL" id="UWM54938.1"/>
    </source>
</evidence>
<protein>
    <submittedName>
        <fullName evidence="2">Uncharacterized protein</fullName>
    </submittedName>
</protein>
<organism evidence="2 3">
    <name type="scientific">Salinirubellus salinus</name>
    <dbReference type="NCBI Taxonomy" id="1364945"/>
    <lineage>
        <taxon>Archaea</taxon>
        <taxon>Methanobacteriati</taxon>
        <taxon>Methanobacteriota</taxon>
        <taxon>Stenosarchaea group</taxon>
        <taxon>Halobacteria</taxon>
        <taxon>Halobacteriales</taxon>
        <taxon>Natronomonadaceae</taxon>
        <taxon>Salinirubellus</taxon>
    </lineage>
</organism>
<proteinExistence type="predicted"/>
<dbReference type="Proteomes" id="UP001057580">
    <property type="component" value="Chromosome"/>
</dbReference>
<feature type="transmembrane region" description="Helical" evidence="1">
    <location>
        <begin position="15"/>
        <end position="41"/>
    </location>
</feature>
<dbReference type="AlphaFoldDB" id="A0A9E7R558"/>
<dbReference type="KEGG" id="ssai:N0B31_01360"/>
<sequence>MVPFPLQTVPGGPELVILALSLVTSIAVAVGFVGGIGYFYLRVRSGGSVAERLGRIERKVGRLEAQVEALEDGEE</sequence>
<evidence type="ECO:0000313" key="3">
    <source>
        <dbReference type="Proteomes" id="UP001057580"/>
    </source>
</evidence>
<reference evidence="2" key="1">
    <citation type="submission" date="2022-09" db="EMBL/GenBank/DDBJ databases">
        <title>Diverse halophilic archaea isolated from saline environments.</title>
        <authorList>
            <person name="Cui H.-L."/>
        </authorList>
    </citation>
    <scope>NUCLEOTIDE SEQUENCE</scope>
    <source>
        <strain evidence="2">ZS-35-S2</strain>
    </source>
</reference>
<gene>
    <name evidence="2" type="ORF">N0B31_01360</name>
</gene>
<keyword evidence="1" id="KW-0812">Transmembrane</keyword>
<keyword evidence="1" id="KW-1133">Transmembrane helix</keyword>
<keyword evidence="3" id="KW-1185">Reference proteome</keyword>
<evidence type="ECO:0000256" key="1">
    <source>
        <dbReference type="SAM" id="Phobius"/>
    </source>
</evidence>
<dbReference type="EMBL" id="CP104003">
    <property type="protein sequence ID" value="UWM54938.1"/>
    <property type="molecule type" value="Genomic_DNA"/>
</dbReference>
<accession>A0A9E7R558</accession>
<dbReference type="RefSeq" id="WP_260593980.1">
    <property type="nucleotide sequence ID" value="NZ_CP104003.1"/>
</dbReference>